<accession>A0A923HHA0</accession>
<dbReference type="Proteomes" id="UP000656244">
    <property type="component" value="Unassembled WGS sequence"/>
</dbReference>
<evidence type="ECO:0000313" key="3">
    <source>
        <dbReference type="Proteomes" id="UP000656244"/>
    </source>
</evidence>
<comment type="caution">
    <text evidence="2">The sequence shown here is derived from an EMBL/GenBank/DDBJ whole genome shotgun (WGS) entry which is preliminary data.</text>
</comment>
<feature type="chain" id="PRO_5036677317" description="DUF4177 domain-containing protein" evidence="1">
    <location>
        <begin position="23"/>
        <end position="80"/>
    </location>
</feature>
<keyword evidence="1" id="KW-0732">Signal</keyword>
<sequence>MMKKLQLLVVAMLLLFSVDMRADDVIVNSDLNLYNPDVRKCLLEASKKEGWELKSVYMNAKDQLVMVFDKDNSTKVYKTK</sequence>
<dbReference type="AlphaFoldDB" id="A0A923HHA0"/>
<keyword evidence="3" id="KW-1185">Reference proteome</keyword>
<evidence type="ECO:0000256" key="1">
    <source>
        <dbReference type="SAM" id="SignalP"/>
    </source>
</evidence>
<reference evidence="2" key="1">
    <citation type="submission" date="2020-08" db="EMBL/GenBank/DDBJ databases">
        <title>Hyunsoonleella sp. strain SJ7 genome sequencing and assembly.</title>
        <authorList>
            <person name="Kim I."/>
        </authorList>
    </citation>
    <scope>NUCLEOTIDE SEQUENCE</scope>
    <source>
        <strain evidence="2">SJ7</strain>
    </source>
</reference>
<proteinExistence type="predicted"/>
<gene>
    <name evidence="2" type="ORF">H7U19_08155</name>
</gene>
<dbReference type="EMBL" id="JACNMF010000002">
    <property type="protein sequence ID" value="MBC3758372.1"/>
    <property type="molecule type" value="Genomic_DNA"/>
</dbReference>
<feature type="signal peptide" evidence="1">
    <location>
        <begin position="1"/>
        <end position="22"/>
    </location>
</feature>
<evidence type="ECO:0008006" key="4">
    <source>
        <dbReference type="Google" id="ProtNLM"/>
    </source>
</evidence>
<name>A0A923HHA0_9FLAO</name>
<evidence type="ECO:0000313" key="2">
    <source>
        <dbReference type="EMBL" id="MBC3758372.1"/>
    </source>
</evidence>
<dbReference type="RefSeq" id="WP_186561163.1">
    <property type="nucleotide sequence ID" value="NZ_JACNMF010000002.1"/>
</dbReference>
<organism evidence="2 3">
    <name type="scientific">Hyunsoonleella aquatilis</name>
    <dbReference type="NCBI Taxonomy" id="2762758"/>
    <lineage>
        <taxon>Bacteria</taxon>
        <taxon>Pseudomonadati</taxon>
        <taxon>Bacteroidota</taxon>
        <taxon>Flavobacteriia</taxon>
        <taxon>Flavobacteriales</taxon>
        <taxon>Flavobacteriaceae</taxon>
    </lineage>
</organism>
<protein>
    <recommendedName>
        <fullName evidence="4">DUF4177 domain-containing protein</fullName>
    </recommendedName>
</protein>